<evidence type="ECO:0000313" key="3">
    <source>
        <dbReference type="EMBL" id="VFK71511.1"/>
    </source>
</evidence>
<proteinExistence type="predicted"/>
<reference evidence="3" key="1">
    <citation type="submission" date="2019-02" db="EMBL/GenBank/DDBJ databases">
        <authorList>
            <person name="Gruber-Vodicka R. H."/>
            <person name="Seah K. B. B."/>
        </authorList>
    </citation>
    <scope>NUCLEOTIDE SEQUENCE</scope>
    <source>
        <strain evidence="3">BECK_BY19</strain>
        <strain evidence="2">BECK_BY8</strain>
    </source>
</reference>
<name>A0A451AZP9_9GAMM</name>
<accession>A0A451AZP9</accession>
<keyword evidence="1" id="KW-0175">Coiled coil</keyword>
<gene>
    <name evidence="2" type="ORF">BECKUNK1418G_GA0071005_10655</name>
    <name evidence="3" type="ORF">BECKUNK1418H_GA0071006_10705</name>
</gene>
<sequence>MISVYGKKLRKGTVGEYDDVLITERTDHIRQLGDVYHLPCISRPFSSVSCSFTVDKNGRLEKAGHAFTNATAETFTGTAGDLLGKFAEVRETRSKADLEQLKAKADYLEAKAKLDALEAKADDSLDIAEQQAEVDKLKTELSLLEAQSALDKAKSSQ</sequence>
<organism evidence="3">
    <name type="scientific">Candidatus Kentrum sp. UNK</name>
    <dbReference type="NCBI Taxonomy" id="2126344"/>
    <lineage>
        <taxon>Bacteria</taxon>
        <taxon>Pseudomonadati</taxon>
        <taxon>Pseudomonadota</taxon>
        <taxon>Gammaproteobacteria</taxon>
        <taxon>Candidatus Kentrum</taxon>
    </lineage>
</organism>
<dbReference type="EMBL" id="CAADFZ010000065">
    <property type="protein sequence ID" value="VFK65537.1"/>
    <property type="molecule type" value="Genomic_DNA"/>
</dbReference>
<evidence type="ECO:0000313" key="2">
    <source>
        <dbReference type="EMBL" id="VFK65537.1"/>
    </source>
</evidence>
<protein>
    <submittedName>
        <fullName evidence="3">Uncharacterized protein</fullName>
    </submittedName>
</protein>
<feature type="coiled-coil region" evidence="1">
    <location>
        <begin position="100"/>
        <end position="147"/>
    </location>
</feature>
<dbReference type="EMBL" id="CAADGD010000070">
    <property type="protein sequence ID" value="VFK71511.1"/>
    <property type="molecule type" value="Genomic_DNA"/>
</dbReference>
<evidence type="ECO:0000256" key="1">
    <source>
        <dbReference type="SAM" id="Coils"/>
    </source>
</evidence>
<dbReference type="AlphaFoldDB" id="A0A451AZP9"/>